<dbReference type="CDD" id="cd14256">
    <property type="entry name" value="Dockerin_I"/>
    <property type="match status" value="1"/>
</dbReference>
<dbReference type="InterPro" id="IPR002105">
    <property type="entry name" value="Dockerin_1_rpt"/>
</dbReference>
<evidence type="ECO:0000259" key="2">
    <source>
        <dbReference type="PROSITE" id="PS51766"/>
    </source>
</evidence>
<dbReference type="InterPro" id="IPR036439">
    <property type="entry name" value="Dockerin_dom_sf"/>
</dbReference>
<evidence type="ECO:0000256" key="1">
    <source>
        <dbReference type="SAM" id="SignalP"/>
    </source>
</evidence>
<dbReference type="Pfam" id="PF13287">
    <property type="entry name" value="Fn3_assoc"/>
    <property type="match status" value="1"/>
</dbReference>
<reference evidence="3 4" key="1">
    <citation type="submission" date="2017-12" db="EMBL/GenBank/DDBJ databases">
        <title>Complete genome sequence of Herbivorax saccincola GGR1, a novel Cellulosome-producing hydrolytic bacterium in a thermophilic biogas plant, established by Illumina and Nanopore MinION sequencing.</title>
        <authorList>
            <person name="Pechtl A."/>
            <person name="Ruckert C."/>
            <person name="Koeck D.E."/>
            <person name="Maus I."/>
            <person name="Winkler A."/>
            <person name="Kalinowski J."/>
            <person name="Puhler A."/>
            <person name="Schwarz W.W."/>
            <person name="Zverlov V.V."/>
            <person name="Schluter A."/>
            <person name="Liebl W."/>
        </authorList>
    </citation>
    <scope>NUCLEOTIDE SEQUENCE [LARGE SCALE GENOMIC DNA]</scope>
    <source>
        <strain evidence="4">SR1</strain>
    </source>
</reference>
<gene>
    <name evidence="3" type="primary">xghA1</name>
    <name evidence="3" type="ORF">HVS_07845</name>
</gene>
<evidence type="ECO:0000313" key="3">
    <source>
        <dbReference type="EMBL" id="AUG57480.1"/>
    </source>
</evidence>
<dbReference type="Pfam" id="PF18998">
    <property type="entry name" value="Flg_new_2"/>
    <property type="match status" value="1"/>
</dbReference>
<evidence type="ECO:0000313" key="4">
    <source>
        <dbReference type="Proteomes" id="UP000233534"/>
    </source>
</evidence>
<feature type="domain" description="Dockerin" evidence="2">
    <location>
        <begin position="658"/>
        <end position="727"/>
    </location>
</feature>
<dbReference type="InterPro" id="IPR026876">
    <property type="entry name" value="Fn3_assoc_repeat"/>
</dbReference>
<dbReference type="GO" id="GO:0000272">
    <property type="term" value="P:polysaccharide catabolic process"/>
    <property type="evidence" value="ECO:0007669"/>
    <property type="project" value="InterPro"/>
</dbReference>
<dbReference type="EMBL" id="CP025197">
    <property type="protein sequence ID" value="AUG57480.1"/>
    <property type="molecule type" value="Genomic_DNA"/>
</dbReference>
<name>A0A2K9EPQ4_9FIRM</name>
<accession>A0A2K9EPQ4</accession>
<dbReference type="KEGG" id="hsc:HVS_07845"/>
<feature type="signal peptide" evidence="1">
    <location>
        <begin position="1"/>
        <end position="25"/>
    </location>
</feature>
<dbReference type="RefSeq" id="WP_101300871.1">
    <property type="nucleotide sequence ID" value="NZ_CP025197.1"/>
</dbReference>
<dbReference type="EC" id="3.2.1.-" evidence="3"/>
<dbReference type="InterPro" id="IPR044060">
    <property type="entry name" value="Bacterial_rp_domain"/>
</dbReference>
<dbReference type="PROSITE" id="PS51766">
    <property type="entry name" value="DOCKERIN"/>
    <property type="match status" value="1"/>
</dbReference>
<dbReference type="Pfam" id="PF00404">
    <property type="entry name" value="Dockerin_1"/>
    <property type="match status" value="1"/>
</dbReference>
<dbReference type="AlphaFoldDB" id="A0A2K9EPQ4"/>
<dbReference type="InterPro" id="IPR014867">
    <property type="entry name" value="Spore_coat_CotH_CotH2/3/7"/>
</dbReference>
<feature type="chain" id="PRO_5014636165" evidence="1">
    <location>
        <begin position="26"/>
        <end position="728"/>
    </location>
</feature>
<keyword evidence="3" id="KW-0326">Glycosidase</keyword>
<keyword evidence="4" id="KW-1185">Reference proteome</keyword>
<organism evidence="3 4">
    <name type="scientific">Acetivibrio saccincola</name>
    <dbReference type="NCBI Taxonomy" id="1677857"/>
    <lineage>
        <taxon>Bacteria</taxon>
        <taxon>Bacillati</taxon>
        <taxon>Bacillota</taxon>
        <taxon>Clostridia</taxon>
        <taxon>Eubacteriales</taxon>
        <taxon>Oscillospiraceae</taxon>
        <taxon>Acetivibrio</taxon>
    </lineage>
</organism>
<dbReference type="SUPFAM" id="SSF63446">
    <property type="entry name" value="Type I dockerin domain"/>
    <property type="match status" value="1"/>
</dbReference>
<keyword evidence="3" id="KW-0378">Hydrolase</keyword>
<dbReference type="GO" id="GO:0004553">
    <property type="term" value="F:hydrolase activity, hydrolyzing O-glycosyl compounds"/>
    <property type="evidence" value="ECO:0007669"/>
    <property type="project" value="InterPro"/>
</dbReference>
<proteinExistence type="predicted"/>
<dbReference type="Proteomes" id="UP000233534">
    <property type="component" value="Chromosome"/>
</dbReference>
<keyword evidence="1" id="KW-0732">Signal</keyword>
<protein>
    <submittedName>
        <fullName evidence="3">Xyloglucanase Xgh74A</fullName>
        <ecNumber evidence="3">3.2.1.-</ecNumber>
    </submittedName>
</protein>
<sequence>MRKKICALLIFAVLLSALTGLNVFAQSNKALRPVFSHQGGFYTQPFELYLSVQEPNTRIFYTLDGSVPVPGSEGTFEYSGGILIRNRTDEPNDLSMIRNVSNDMFQGWIEPKGQLFKGTVIRAIAVNQQGIASDVVTRSYFVDPNGIQRYKLPVISIVTDRDNLFDNQIGIYVNGNYEMRGKEWERPVHVEFFEADNTLAFSQNAGIRIHGGYTRKYAQKSFRLYAREEYDEKKWFEHEIFPGLKAKGTGESIEKFKRLVLRMSGNDSQYTMFRDGLMQDLVSHFNVDTQAFRASVLFLNGEFWGIYNVRERYDDRYFQIHYDLDRDKVALLSIAGTTAESIEVDEGTEEDAQDYRNIINYIRQNNIKDSSTYEYVNTKLDLDSYIDYLITHIYFANTDWPANNQTLWKYKTDNREYNPNAPKGQDGRWRWAIRDTDFGFGLAYGGQVNHDTLSYASTEGRGFGAPPAWSVFLFKTLLENDDFRNKFINRFADHINTAFVPERVNEMIDKKSGDIAHIIDEHNRRWNKIEDWNKEVNILRDFANRRPSFVINHIVNRFRNNGVSQSASINLSTDIEKGYIRINSIDINEKTPGVKDPANWNGVYFGGVPVTIKAIPNEGYQFERWEGVNEDIKYNDTITINPQNNLSIKAVFKKTSSGGRMMGDINGDNVINSSDYVLLQRYILNISDLKLEDKYAITDLYEDGEINSIDCAILQRYVLNIITSLPHK</sequence>
<dbReference type="InterPro" id="IPR016134">
    <property type="entry name" value="Dockerin_dom"/>
</dbReference>
<dbReference type="Pfam" id="PF08757">
    <property type="entry name" value="CotH"/>
    <property type="match status" value="1"/>
</dbReference>
<dbReference type="Gene3D" id="1.10.1330.10">
    <property type="entry name" value="Dockerin domain"/>
    <property type="match status" value="1"/>
</dbReference>